<comment type="catalytic activity">
    <reaction evidence="1">
        <text>ATP + protein L-histidine = ADP + protein N-phospho-L-histidine.</text>
        <dbReference type="EC" id="2.7.13.3"/>
    </reaction>
</comment>
<dbReference type="Pfam" id="PF01590">
    <property type="entry name" value="GAF"/>
    <property type="match status" value="1"/>
</dbReference>
<sequence>MLQESVFLLANLDNPECETFISLIKTSFPHTHVFSDRDDFLGIIERLAPKGSKDTPPLSVVFVEYSIFVEFLPRLNKILGKLDCILVVFSSERAVLEEAENVFEYIYTKHFSMPFFLSKLKNEISNRQKINYLKYEIKEFYGIGKSLSSEKDAVKLLDMIITSSINLTSSDAGTIYLVIDKNSYSWTSVKDGDCEDKILKFVIAKNMSVDINLEAFTSPITKESIFGYSVITGQTIKIDDVYKLPPNLDYRHNDSFDVHTGYITKSILTIPMKNHENRILGVIQLINKKKFKDEIIDYSNPDALSNIISYDYTDELLMNSLAGQAAVALQNNLLYRDMKKLLDSYKIQNSELEILSKKILKAHEEERKRIAREIHDGPAQAMANLSLKVDLVKKLMQNSEYEKSTQELDNLNTAIKSTSKEIRTLLYDLKPSFLDAGLIAALQNRFGIFEENTGIKVTFNVSGDDSQIEYYLASTLYRMVQESLSNIHKHADAKNVTVDFSINDNIIYVTLTDDGVGFDTMQQLKKSPGIRGGFGLGGLRERAELVKGKVDIKSCPGKGTCISICIPL</sequence>
<evidence type="ECO:0000256" key="6">
    <source>
        <dbReference type="ARBA" id="ARBA00022777"/>
    </source>
</evidence>
<dbReference type="GO" id="GO:0016020">
    <property type="term" value="C:membrane"/>
    <property type="evidence" value="ECO:0007669"/>
    <property type="project" value="InterPro"/>
</dbReference>
<dbReference type="PANTHER" id="PTHR24421:SF10">
    <property type="entry name" value="NITRATE_NITRITE SENSOR PROTEIN NARQ"/>
    <property type="match status" value="1"/>
</dbReference>
<dbReference type="Gene3D" id="1.20.5.1930">
    <property type="match status" value="1"/>
</dbReference>
<evidence type="ECO:0000256" key="7">
    <source>
        <dbReference type="ARBA" id="ARBA00022840"/>
    </source>
</evidence>
<keyword evidence="8" id="KW-0902">Two-component regulatory system</keyword>
<dbReference type="InterPro" id="IPR036890">
    <property type="entry name" value="HATPase_C_sf"/>
</dbReference>
<evidence type="ECO:0000256" key="4">
    <source>
        <dbReference type="ARBA" id="ARBA00022679"/>
    </source>
</evidence>
<dbReference type="InterPro" id="IPR003594">
    <property type="entry name" value="HATPase_dom"/>
</dbReference>
<dbReference type="InterPro" id="IPR005467">
    <property type="entry name" value="His_kinase_dom"/>
</dbReference>
<dbReference type="SUPFAM" id="SSF55781">
    <property type="entry name" value="GAF domain-like"/>
    <property type="match status" value="1"/>
</dbReference>
<evidence type="ECO:0000313" key="10">
    <source>
        <dbReference type="EMBL" id="RXE58577.1"/>
    </source>
</evidence>
<dbReference type="PROSITE" id="PS50109">
    <property type="entry name" value="HIS_KIN"/>
    <property type="match status" value="1"/>
</dbReference>
<dbReference type="EMBL" id="RLII01000016">
    <property type="protein sequence ID" value="RXE58577.1"/>
    <property type="molecule type" value="Genomic_DNA"/>
</dbReference>
<dbReference type="EC" id="2.7.13.3" evidence="2"/>
<evidence type="ECO:0000256" key="1">
    <source>
        <dbReference type="ARBA" id="ARBA00000085"/>
    </source>
</evidence>
<dbReference type="InterPro" id="IPR050482">
    <property type="entry name" value="Sensor_HK_TwoCompSys"/>
</dbReference>
<dbReference type="GO" id="GO:0000155">
    <property type="term" value="F:phosphorelay sensor kinase activity"/>
    <property type="evidence" value="ECO:0007669"/>
    <property type="project" value="InterPro"/>
</dbReference>
<feature type="domain" description="Histidine kinase" evidence="9">
    <location>
        <begin position="369"/>
        <end position="568"/>
    </location>
</feature>
<dbReference type="PANTHER" id="PTHR24421">
    <property type="entry name" value="NITRATE/NITRITE SENSOR PROTEIN NARX-RELATED"/>
    <property type="match status" value="1"/>
</dbReference>
<dbReference type="AlphaFoldDB" id="A0A4Q0I473"/>
<dbReference type="Proteomes" id="UP000289166">
    <property type="component" value="Unassembled WGS sequence"/>
</dbReference>
<dbReference type="CDD" id="cd16917">
    <property type="entry name" value="HATPase_UhpB-NarQ-NarX-like"/>
    <property type="match status" value="1"/>
</dbReference>
<evidence type="ECO:0000256" key="2">
    <source>
        <dbReference type="ARBA" id="ARBA00012438"/>
    </source>
</evidence>
<comment type="caution">
    <text evidence="10">The sequence shown here is derived from an EMBL/GenBank/DDBJ whole genome shotgun (WGS) entry which is preliminary data.</text>
</comment>
<proteinExistence type="predicted"/>
<evidence type="ECO:0000256" key="5">
    <source>
        <dbReference type="ARBA" id="ARBA00022741"/>
    </source>
</evidence>
<keyword evidence="5" id="KW-0547">Nucleotide-binding</keyword>
<evidence type="ECO:0000256" key="3">
    <source>
        <dbReference type="ARBA" id="ARBA00022553"/>
    </source>
</evidence>
<evidence type="ECO:0000313" key="11">
    <source>
        <dbReference type="Proteomes" id="UP000289166"/>
    </source>
</evidence>
<keyword evidence="4" id="KW-0808">Transferase</keyword>
<name>A0A4Q0I473_9FIRM</name>
<dbReference type="GO" id="GO:0005524">
    <property type="term" value="F:ATP binding"/>
    <property type="evidence" value="ECO:0007669"/>
    <property type="project" value="UniProtKB-KW"/>
</dbReference>
<gene>
    <name evidence="10" type="ORF">EFD62_11840</name>
</gene>
<keyword evidence="6" id="KW-0418">Kinase</keyword>
<dbReference type="SUPFAM" id="SSF55874">
    <property type="entry name" value="ATPase domain of HSP90 chaperone/DNA topoisomerase II/histidine kinase"/>
    <property type="match status" value="1"/>
</dbReference>
<keyword evidence="11" id="KW-1185">Reference proteome</keyword>
<accession>A0A4Q0I473</accession>
<dbReference type="Pfam" id="PF02518">
    <property type="entry name" value="HATPase_c"/>
    <property type="match status" value="1"/>
</dbReference>
<dbReference type="OrthoDB" id="9781904at2"/>
<evidence type="ECO:0000256" key="8">
    <source>
        <dbReference type="ARBA" id="ARBA00023012"/>
    </source>
</evidence>
<dbReference type="Gene3D" id="3.30.565.10">
    <property type="entry name" value="Histidine kinase-like ATPase, C-terminal domain"/>
    <property type="match status" value="1"/>
</dbReference>
<dbReference type="RefSeq" id="WP_128706182.1">
    <property type="nucleotide sequence ID" value="NZ_RLII01000016.1"/>
</dbReference>
<dbReference type="InterPro" id="IPR029016">
    <property type="entry name" value="GAF-like_dom_sf"/>
</dbReference>
<protein>
    <recommendedName>
        <fullName evidence="2">histidine kinase</fullName>
        <ecNumber evidence="2">2.7.13.3</ecNumber>
    </recommendedName>
</protein>
<dbReference type="InterPro" id="IPR003018">
    <property type="entry name" value="GAF"/>
</dbReference>
<dbReference type="Pfam" id="PF07730">
    <property type="entry name" value="HisKA_3"/>
    <property type="match status" value="1"/>
</dbReference>
<keyword evidence="3" id="KW-0597">Phosphoprotein</keyword>
<dbReference type="Gene3D" id="3.30.450.40">
    <property type="match status" value="1"/>
</dbReference>
<organism evidence="10 11">
    <name type="scientific">Acetivibrio mesophilus</name>
    <dbReference type="NCBI Taxonomy" id="2487273"/>
    <lineage>
        <taxon>Bacteria</taxon>
        <taxon>Bacillati</taxon>
        <taxon>Bacillota</taxon>
        <taxon>Clostridia</taxon>
        <taxon>Eubacteriales</taxon>
        <taxon>Oscillospiraceae</taxon>
        <taxon>Acetivibrio</taxon>
    </lineage>
</organism>
<dbReference type="SMART" id="SM00387">
    <property type="entry name" value="HATPase_c"/>
    <property type="match status" value="1"/>
</dbReference>
<evidence type="ECO:0000259" key="9">
    <source>
        <dbReference type="PROSITE" id="PS50109"/>
    </source>
</evidence>
<reference evidence="11" key="1">
    <citation type="submission" date="2018-11" db="EMBL/GenBank/DDBJ databases">
        <title>Genome sequencing of a novel mesophilic and cellulolytic organism within the genus Hungateiclostridium.</title>
        <authorList>
            <person name="Rettenmaier R."/>
            <person name="Liebl W."/>
            <person name="Zverlov V."/>
        </authorList>
    </citation>
    <scope>NUCLEOTIDE SEQUENCE [LARGE SCALE GENOMIC DNA]</scope>
    <source>
        <strain evidence="11">N2K1</strain>
    </source>
</reference>
<dbReference type="InterPro" id="IPR011712">
    <property type="entry name" value="Sig_transdc_His_kin_sub3_dim/P"/>
</dbReference>
<dbReference type="SMART" id="SM00065">
    <property type="entry name" value="GAF"/>
    <property type="match status" value="1"/>
</dbReference>
<keyword evidence="7" id="KW-0067">ATP-binding</keyword>
<dbReference type="GO" id="GO:0046983">
    <property type="term" value="F:protein dimerization activity"/>
    <property type="evidence" value="ECO:0007669"/>
    <property type="project" value="InterPro"/>
</dbReference>